<evidence type="ECO:0000313" key="2">
    <source>
        <dbReference type="Proteomes" id="UP001374952"/>
    </source>
</evidence>
<organism evidence="1 2">
    <name type="scientific">Pseudoalteromonas undina</name>
    <dbReference type="NCBI Taxonomy" id="43660"/>
    <lineage>
        <taxon>Bacteria</taxon>
        <taxon>Pseudomonadati</taxon>
        <taxon>Pseudomonadota</taxon>
        <taxon>Gammaproteobacteria</taxon>
        <taxon>Alteromonadales</taxon>
        <taxon>Pseudoalteromonadaceae</taxon>
        <taxon>Pseudoalteromonas</taxon>
    </lineage>
</organism>
<proteinExistence type="predicted"/>
<name>A0ACC6QZY8_9GAMM</name>
<sequence>MALRSVYLNASEVMCATLGTETSNKVQTNESEVVAFKSFRNEIDNCQFGDILAYFDQLLLPLFAKLSLTAEDLKATSLFLGSTSLDISAVDIGASDELWLSTTNKINRALVQRYGLNDLEFTFSTACTASANACLYATRLIAQGKIDNALVIGCEFYNPLTVEGFKSLDLISQSGLAAFAKGRSGLVLGEGLAALYLSENAAEQCQLKLLGGASACDTYSLTMTQEDGSHIAQVITDALSDAGISASEIDVVKVHGTATLGNDEAECNALTRVFNQHQPPLIAFKPFTGHTLGACGVIEIALYHQCQQQQNYAVASYAHDSKELMWPFYVKPDFTQVNTVLLNYFGFGGNNAALVMQRYKV</sequence>
<gene>
    <name evidence="1" type="ORF">V6250_01395</name>
</gene>
<reference evidence="1" key="1">
    <citation type="submission" date="2024-02" db="EMBL/GenBank/DDBJ databases">
        <title>Bacteria isolated from the canopy kelp, Nereocystis luetkeana.</title>
        <authorList>
            <person name="Pfister C.A."/>
            <person name="Younker I.T."/>
            <person name="Light S.H."/>
        </authorList>
    </citation>
    <scope>NUCLEOTIDE SEQUENCE</scope>
    <source>
        <strain evidence="1">TN.2.01</strain>
    </source>
</reference>
<dbReference type="Proteomes" id="UP001374952">
    <property type="component" value="Unassembled WGS sequence"/>
</dbReference>
<evidence type="ECO:0000313" key="1">
    <source>
        <dbReference type="EMBL" id="MEL0602801.1"/>
    </source>
</evidence>
<keyword evidence="2" id="KW-1185">Reference proteome</keyword>
<dbReference type="EMBL" id="JBAKAX010000001">
    <property type="protein sequence ID" value="MEL0602801.1"/>
    <property type="molecule type" value="Genomic_DNA"/>
</dbReference>
<protein>
    <submittedName>
        <fullName evidence="1">Beta-ketoacyl synthase N-terminal-like domain-containing protein</fullName>
    </submittedName>
</protein>
<accession>A0ACC6QZY8</accession>
<comment type="caution">
    <text evidence="1">The sequence shown here is derived from an EMBL/GenBank/DDBJ whole genome shotgun (WGS) entry which is preliminary data.</text>
</comment>